<dbReference type="GO" id="GO:0006633">
    <property type="term" value="P:fatty acid biosynthetic process"/>
    <property type="evidence" value="ECO:0007669"/>
    <property type="project" value="InterPro"/>
</dbReference>
<comment type="catalytic activity">
    <reaction evidence="2">
        <text>a very-long-chain acyl-CoA + malonyl-CoA + H(+) = a very-long-chain 3-oxoacyl-CoA + CO2 + CoA</text>
        <dbReference type="Rhea" id="RHEA:32727"/>
        <dbReference type="ChEBI" id="CHEBI:15378"/>
        <dbReference type="ChEBI" id="CHEBI:16526"/>
        <dbReference type="ChEBI" id="CHEBI:57287"/>
        <dbReference type="ChEBI" id="CHEBI:57384"/>
        <dbReference type="ChEBI" id="CHEBI:90725"/>
        <dbReference type="ChEBI" id="CHEBI:90736"/>
        <dbReference type="EC" id="2.3.1.199"/>
    </reaction>
</comment>
<dbReference type="EMBL" id="JAMSHJ010000006">
    <property type="protein sequence ID" value="KAI5401918.1"/>
    <property type="molecule type" value="Genomic_DNA"/>
</dbReference>
<evidence type="ECO:0000313" key="5">
    <source>
        <dbReference type="Proteomes" id="UP001058974"/>
    </source>
</evidence>
<dbReference type="Proteomes" id="UP001058974">
    <property type="component" value="Chromosome 6"/>
</dbReference>
<keyword evidence="1" id="KW-0808">Transferase</keyword>
<sequence>MLLYAIYLMNMTTNVRIWKVLNSETHGRTIDKVLQPDLNEETKLNTDTCAKIVFRKKILGIEELRFLLKDMVSSGIGENTYGSKNDLEGREACPSLKDTYEEIDEILFDTLDNLFAKTCFSPSQIDILVVNLSLFSPIPSITSRIINRYKMRE</sequence>
<evidence type="ECO:0000256" key="1">
    <source>
        <dbReference type="ARBA" id="ARBA00023315"/>
    </source>
</evidence>
<protein>
    <submittedName>
        <fullName evidence="4">3-ketoacyl-CoA synthase 19</fullName>
    </submittedName>
</protein>
<proteinExistence type="predicted"/>
<evidence type="ECO:0000256" key="2">
    <source>
        <dbReference type="ARBA" id="ARBA00047375"/>
    </source>
</evidence>
<gene>
    <name evidence="4" type="ORF">KIW84_066399</name>
</gene>
<dbReference type="PANTHER" id="PTHR31561">
    <property type="entry name" value="3-KETOACYL-COA SYNTHASE"/>
    <property type="match status" value="1"/>
</dbReference>
<comment type="caution">
    <text evidence="4">The sequence shown here is derived from an EMBL/GenBank/DDBJ whole genome shotgun (WGS) entry which is preliminary data.</text>
</comment>
<dbReference type="InterPro" id="IPR013601">
    <property type="entry name" value="FAE1_typ3_polyketide_synth"/>
</dbReference>
<evidence type="ECO:0000313" key="4">
    <source>
        <dbReference type="EMBL" id="KAI5401918.1"/>
    </source>
</evidence>
<reference evidence="4 5" key="1">
    <citation type="journal article" date="2022" name="Nat. Genet.">
        <title>Improved pea reference genome and pan-genome highlight genomic features and evolutionary characteristics.</title>
        <authorList>
            <person name="Yang T."/>
            <person name="Liu R."/>
            <person name="Luo Y."/>
            <person name="Hu S."/>
            <person name="Wang D."/>
            <person name="Wang C."/>
            <person name="Pandey M.K."/>
            <person name="Ge S."/>
            <person name="Xu Q."/>
            <person name="Li N."/>
            <person name="Li G."/>
            <person name="Huang Y."/>
            <person name="Saxena R.K."/>
            <person name="Ji Y."/>
            <person name="Li M."/>
            <person name="Yan X."/>
            <person name="He Y."/>
            <person name="Liu Y."/>
            <person name="Wang X."/>
            <person name="Xiang C."/>
            <person name="Varshney R.K."/>
            <person name="Ding H."/>
            <person name="Gao S."/>
            <person name="Zong X."/>
        </authorList>
    </citation>
    <scope>NUCLEOTIDE SEQUENCE [LARGE SCALE GENOMIC DNA]</scope>
    <source>
        <strain evidence="4 5">cv. Zhongwan 6</strain>
    </source>
</reference>
<dbReference type="SUPFAM" id="SSF53901">
    <property type="entry name" value="Thiolase-like"/>
    <property type="match status" value="1"/>
</dbReference>
<evidence type="ECO:0000259" key="3">
    <source>
        <dbReference type="Pfam" id="PF08392"/>
    </source>
</evidence>
<accession>A0A9D5ABK0</accession>
<keyword evidence="5" id="KW-1185">Reference proteome</keyword>
<dbReference type="GO" id="GO:0009922">
    <property type="term" value="F:fatty acid elongase activity"/>
    <property type="evidence" value="ECO:0007669"/>
    <property type="project" value="UniProtKB-EC"/>
</dbReference>
<name>A0A9D5ABK0_PEA</name>
<organism evidence="4 5">
    <name type="scientific">Pisum sativum</name>
    <name type="common">Garden pea</name>
    <name type="synonym">Lathyrus oleraceus</name>
    <dbReference type="NCBI Taxonomy" id="3888"/>
    <lineage>
        <taxon>Eukaryota</taxon>
        <taxon>Viridiplantae</taxon>
        <taxon>Streptophyta</taxon>
        <taxon>Embryophyta</taxon>
        <taxon>Tracheophyta</taxon>
        <taxon>Spermatophyta</taxon>
        <taxon>Magnoliopsida</taxon>
        <taxon>eudicotyledons</taxon>
        <taxon>Gunneridae</taxon>
        <taxon>Pentapetalae</taxon>
        <taxon>rosids</taxon>
        <taxon>fabids</taxon>
        <taxon>Fabales</taxon>
        <taxon>Fabaceae</taxon>
        <taxon>Papilionoideae</taxon>
        <taxon>50 kb inversion clade</taxon>
        <taxon>NPAAA clade</taxon>
        <taxon>Hologalegina</taxon>
        <taxon>IRL clade</taxon>
        <taxon>Fabeae</taxon>
        <taxon>Lathyrus</taxon>
    </lineage>
</organism>
<dbReference type="GO" id="GO:0016020">
    <property type="term" value="C:membrane"/>
    <property type="evidence" value="ECO:0007669"/>
    <property type="project" value="InterPro"/>
</dbReference>
<dbReference type="AlphaFoldDB" id="A0A9D5ABK0"/>
<dbReference type="InterPro" id="IPR012392">
    <property type="entry name" value="3-ktacl-CoA_syn"/>
</dbReference>
<keyword evidence="1" id="KW-0012">Acyltransferase</keyword>
<dbReference type="Gramene" id="Psat06G0639900-T1">
    <property type="protein sequence ID" value="KAI5401918.1"/>
    <property type="gene ID" value="KIW84_066399"/>
</dbReference>
<feature type="domain" description="FAE" evidence="3">
    <location>
        <begin position="40"/>
        <end position="153"/>
    </location>
</feature>
<dbReference type="Pfam" id="PF08392">
    <property type="entry name" value="FAE1_CUT1_RppA"/>
    <property type="match status" value="1"/>
</dbReference>
<dbReference type="InterPro" id="IPR016039">
    <property type="entry name" value="Thiolase-like"/>
</dbReference>